<sequence>MRVLIIATPVDTHFLPMLPLVRALTGAGHDVLVAGQPDVTGPAEAAGLTTATFGEAFHYQDLRRGRRPEGLRPLEVVGRPPAQQIDGAAQMWRNHAPYFLYDYLELAREWRPDLVLGDHMEFAGPVIAEVLGVPSVWHRWGTAPTSAFMLGQTRMWLGPLCERLGLDSVPEPDLTLDPAPPTLASTEAPPARPIRPEPHTGDGTPWTYTSAPGRRVAVALGGYTLDLDGAPLLRRVLDALAAAGGVEAVVSAAPRHRPAIGALPDGMTYTERTEPGLLFAGADLVVHHGGPGSTLAAAAFGVPQLVLPQLDETFIAGDRVAAAGAGISLDTAELQNDDAQLAYATTALLTEPRYREGARRLRAEVEAMPTPADTVTLLEQLTTRQEVLA</sequence>
<dbReference type="GO" id="GO:0016758">
    <property type="term" value="F:hexosyltransferase activity"/>
    <property type="evidence" value="ECO:0007669"/>
    <property type="project" value="UniProtKB-ARBA"/>
</dbReference>
<dbReference type="InterPro" id="IPR010610">
    <property type="entry name" value="EryCIII-like_C"/>
</dbReference>
<evidence type="ECO:0000313" key="7">
    <source>
        <dbReference type="EMBL" id="AYG82960.1"/>
    </source>
</evidence>
<evidence type="ECO:0000256" key="3">
    <source>
        <dbReference type="ARBA" id="ARBA00022679"/>
    </source>
</evidence>
<gene>
    <name evidence="7" type="primary">novM_1</name>
    <name evidence="7" type="ORF">DWB77_05152</name>
</gene>
<dbReference type="RefSeq" id="WP_120723455.1">
    <property type="nucleotide sequence ID" value="NZ_CP032698.1"/>
</dbReference>
<reference evidence="7 8" key="1">
    <citation type="submission" date="2018-10" db="EMBL/GenBank/DDBJ databases">
        <title>Relationship between Morphology and Antimicrobial Activity in Streptomyces.</title>
        <authorList>
            <person name="Kang H.J."/>
            <person name="Kim S.B."/>
        </authorList>
    </citation>
    <scope>NUCLEOTIDE SEQUENCE [LARGE SCALE GENOMIC DNA]</scope>
    <source>
        <strain evidence="7 8">BH38</strain>
    </source>
</reference>
<dbReference type="Gene3D" id="3.40.50.2000">
    <property type="entry name" value="Glycogen Phosphorylase B"/>
    <property type="match status" value="2"/>
</dbReference>
<dbReference type="CDD" id="cd03784">
    <property type="entry name" value="GT1_Gtf-like"/>
    <property type="match status" value="1"/>
</dbReference>
<keyword evidence="8" id="KW-1185">Reference proteome</keyword>
<evidence type="ECO:0000313" key="8">
    <source>
        <dbReference type="Proteomes" id="UP000271554"/>
    </source>
</evidence>
<dbReference type="PANTHER" id="PTHR48050:SF13">
    <property type="entry name" value="STEROL 3-BETA-GLUCOSYLTRANSFERASE UGT80A2"/>
    <property type="match status" value="1"/>
</dbReference>
<dbReference type="InterPro" id="IPR002213">
    <property type="entry name" value="UDP_glucos_trans"/>
</dbReference>
<feature type="region of interest" description="Disordered" evidence="4">
    <location>
        <begin position="171"/>
        <end position="208"/>
    </location>
</feature>
<evidence type="ECO:0000256" key="1">
    <source>
        <dbReference type="ARBA" id="ARBA00006962"/>
    </source>
</evidence>
<name>A0A387HPJ4_9ACTN</name>
<feature type="domain" description="Erythromycin biosynthesis protein CIII-like N-terminal" evidence="6">
    <location>
        <begin position="23"/>
        <end position="221"/>
    </location>
</feature>
<protein>
    <submittedName>
        <fullName evidence="7">L-demethylnoviosyl transferase</fullName>
        <ecNumber evidence="7">2.4.1.302</ecNumber>
    </submittedName>
</protein>
<evidence type="ECO:0000256" key="2">
    <source>
        <dbReference type="ARBA" id="ARBA00022676"/>
    </source>
</evidence>
<dbReference type="InterPro" id="IPR050426">
    <property type="entry name" value="Glycosyltransferase_28"/>
</dbReference>
<dbReference type="SUPFAM" id="SSF53756">
    <property type="entry name" value="UDP-Glycosyltransferase/glycogen phosphorylase"/>
    <property type="match status" value="1"/>
</dbReference>
<dbReference type="Pfam" id="PF21036">
    <property type="entry name" value="EryCIII-like_N"/>
    <property type="match status" value="1"/>
</dbReference>
<dbReference type="AlphaFoldDB" id="A0A387HPJ4"/>
<accession>A0A387HPJ4</accession>
<keyword evidence="2 7" id="KW-0328">Glycosyltransferase</keyword>
<feature type="compositionally biased region" description="Low complexity" evidence="4">
    <location>
        <begin position="172"/>
        <end position="189"/>
    </location>
</feature>
<evidence type="ECO:0000259" key="6">
    <source>
        <dbReference type="Pfam" id="PF21036"/>
    </source>
</evidence>
<dbReference type="GO" id="GO:0017000">
    <property type="term" value="P:antibiotic biosynthetic process"/>
    <property type="evidence" value="ECO:0007669"/>
    <property type="project" value="UniProtKB-ARBA"/>
</dbReference>
<dbReference type="InterPro" id="IPR048284">
    <property type="entry name" value="EryCIII-like_N"/>
</dbReference>
<comment type="similarity">
    <text evidence="1">Belongs to the glycosyltransferase 28 family.</text>
</comment>
<dbReference type="OrthoDB" id="5488434at2"/>
<evidence type="ECO:0000256" key="4">
    <source>
        <dbReference type="SAM" id="MobiDB-lite"/>
    </source>
</evidence>
<feature type="domain" description="Erythromycin biosynthesis protein CIII-like C-terminal" evidence="5">
    <location>
        <begin position="235"/>
        <end position="381"/>
    </location>
</feature>
<dbReference type="GO" id="GO:0008194">
    <property type="term" value="F:UDP-glycosyltransferase activity"/>
    <property type="evidence" value="ECO:0007669"/>
    <property type="project" value="InterPro"/>
</dbReference>
<dbReference type="KEGG" id="shun:DWB77_05152"/>
<organism evidence="7 8">
    <name type="scientific">Streptomyces hundungensis</name>
    <dbReference type="NCBI Taxonomy" id="1077946"/>
    <lineage>
        <taxon>Bacteria</taxon>
        <taxon>Bacillati</taxon>
        <taxon>Actinomycetota</taxon>
        <taxon>Actinomycetes</taxon>
        <taxon>Kitasatosporales</taxon>
        <taxon>Streptomycetaceae</taxon>
        <taxon>Streptomyces</taxon>
    </lineage>
</organism>
<evidence type="ECO:0000259" key="5">
    <source>
        <dbReference type="Pfam" id="PF06722"/>
    </source>
</evidence>
<dbReference type="Pfam" id="PF06722">
    <property type="entry name" value="EryCIII-like_C"/>
    <property type="match status" value="1"/>
</dbReference>
<proteinExistence type="inferred from homology"/>
<dbReference type="EC" id="2.4.1.302" evidence="7"/>
<dbReference type="Proteomes" id="UP000271554">
    <property type="component" value="Chromosome"/>
</dbReference>
<dbReference type="EMBL" id="CP032698">
    <property type="protein sequence ID" value="AYG82960.1"/>
    <property type="molecule type" value="Genomic_DNA"/>
</dbReference>
<dbReference type="PANTHER" id="PTHR48050">
    <property type="entry name" value="STEROL 3-BETA-GLUCOSYLTRANSFERASE"/>
    <property type="match status" value="1"/>
</dbReference>
<keyword evidence="3 7" id="KW-0808">Transferase</keyword>